<sequence length="160" mass="17352">MVDAGDDAPDFSASLVTDDIEPFRLTDRIGDGPTVLAFFPAAFSSTCTDEMRTIRDEFDRFPDACTLLGVSTDLPHALSVYREEYDLPFGLVADPDHRAIEAYDAIADFDHYGVDVVARRSVFVIGADGTVTYRWLADEHGQEPDYAAVADAAAGAIAPN</sequence>
<dbReference type="InterPro" id="IPR036249">
    <property type="entry name" value="Thioredoxin-like_sf"/>
</dbReference>
<dbReference type="GO" id="GO:0016209">
    <property type="term" value="F:antioxidant activity"/>
    <property type="evidence" value="ECO:0007669"/>
    <property type="project" value="InterPro"/>
</dbReference>
<gene>
    <name evidence="3" type="ORF">SAMN06264867_10937</name>
</gene>
<dbReference type="SUPFAM" id="SSF52833">
    <property type="entry name" value="Thioredoxin-like"/>
    <property type="match status" value="1"/>
</dbReference>
<name>A0A521E3Z6_9EURY</name>
<protein>
    <submittedName>
        <fullName evidence="3">Peroxiredoxin</fullName>
    </submittedName>
</protein>
<dbReference type="InterPro" id="IPR013766">
    <property type="entry name" value="Thioredoxin_domain"/>
</dbReference>
<keyword evidence="4" id="KW-1185">Reference proteome</keyword>
<dbReference type="PANTHER" id="PTHR43110:SF1">
    <property type="entry name" value="THIOL PEROXIDASE"/>
    <property type="match status" value="1"/>
</dbReference>
<dbReference type="GO" id="GO:0016491">
    <property type="term" value="F:oxidoreductase activity"/>
    <property type="evidence" value="ECO:0007669"/>
    <property type="project" value="InterPro"/>
</dbReference>
<dbReference type="InterPro" id="IPR050455">
    <property type="entry name" value="Tpx_Peroxidase_subfamily"/>
</dbReference>
<dbReference type="PANTHER" id="PTHR43110">
    <property type="entry name" value="THIOL PEROXIDASE"/>
    <property type="match status" value="1"/>
</dbReference>
<accession>A0A521E3Z6</accession>
<dbReference type="PROSITE" id="PS51352">
    <property type="entry name" value="THIOREDOXIN_2"/>
    <property type="match status" value="1"/>
</dbReference>
<dbReference type="OrthoDB" id="6924at2157"/>
<organism evidence="3 4">
    <name type="scientific">Halorubrum cibi</name>
    <dbReference type="NCBI Taxonomy" id="413815"/>
    <lineage>
        <taxon>Archaea</taxon>
        <taxon>Methanobacteriati</taxon>
        <taxon>Methanobacteriota</taxon>
        <taxon>Stenosarchaea group</taxon>
        <taxon>Halobacteria</taxon>
        <taxon>Halobacteriales</taxon>
        <taxon>Haloferacaceae</taxon>
        <taxon>Halorubrum</taxon>
    </lineage>
</organism>
<evidence type="ECO:0000259" key="2">
    <source>
        <dbReference type="PROSITE" id="PS51352"/>
    </source>
</evidence>
<dbReference type="Gene3D" id="3.40.30.10">
    <property type="entry name" value="Glutaredoxin"/>
    <property type="match status" value="1"/>
</dbReference>
<evidence type="ECO:0000256" key="1">
    <source>
        <dbReference type="ARBA" id="ARBA00023284"/>
    </source>
</evidence>
<evidence type="ECO:0000313" key="4">
    <source>
        <dbReference type="Proteomes" id="UP000319712"/>
    </source>
</evidence>
<proteinExistence type="predicted"/>
<dbReference type="AlphaFoldDB" id="A0A521E3Z6"/>
<dbReference type="RefSeq" id="WP_142987223.1">
    <property type="nucleotide sequence ID" value="NZ_FXTD01000009.1"/>
</dbReference>
<dbReference type="Pfam" id="PF00578">
    <property type="entry name" value="AhpC-TSA"/>
    <property type="match status" value="1"/>
</dbReference>
<dbReference type="Proteomes" id="UP000319712">
    <property type="component" value="Unassembled WGS sequence"/>
</dbReference>
<evidence type="ECO:0000313" key="3">
    <source>
        <dbReference type="EMBL" id="SMO78668.1"/>
    </source>
</evidence>
<feature type="domain" description="Thioredoxin" evidence="2">
    <location>
        <begin position="2"/>
        <end position="158"/>
    </location>
</feature>
<dbReference type="InterPro" id="IPR000866">
    <property type="entry name" value="AhpC/TSA"/>
</dbReference>
<dbReference type="EMBL" id="FXTD01000009">
    <property type="protein sequence ID" value="SMO78668.1"/>
    <property type="molecule type" value="Genomic_DNA"/>
</dbReference>
<keyword evidence="1" id="KW-0676">Redox-active center</keyword>
<reference evidence="3 4" key="1">
    <citation type="submission" date="2017-05" db="EMBL/GenBank/DDBJ databases">
        <authorList>
            <person name="Varghese N."/>
            <person name="Submissions S."/>
        </authorList>
    </citation>
    <scope>NUCLEOTIDE SEQUENCE [LARGE SCALE GENOMIC DNA]</scope>
    <source>
        <strain evidence="3 4">DSM 19504</strain>
    </source>
</reference>